<evidence type="ECO:0000313" key="1">
    <source>
        <dbReference type="EMBL" id="KIH84611.1"/>
    </source>
</evidence>
<evidence type="ECO:0000313" key="2">
    <source>
        <dbReference type="Proteomes" id="UP000031535"/>
    </source>
</evidence>
<dbReference type="Proteomes" id="UP000031535">
    <property type="component" value="Unassembled WGS sequence"/>
</dbReference>
<dbReference type="EMBL" id="JXDG01000017">
    <property type="protein sequence ID" value="KIH84611.1"/>
    <property type="molecule type" value="Genomic_DNA"/>
</dbReference>
<comment type="caution">
    <text evidence="1">The sequence shown here is derived from an EMBL/GenBank/DDBJ whole genome shotgun (WGS) entry which is preliminary data.</text>
</comment>
<gene>
    <name evidence="1" type="ORF">UCMB321_1636</name>
</gene>
<accession>A0A0C2I5Y0</accession>
<sequence length="51" mass="5890">MGVPFSLFVYGKLIMLTIGALRMHEQSFRFYLAENGAWSTEHMPMSFIHPV</sequence>
<keyword evidence="2" id="KW-1185">Reference proteome</keyword>
<reference evidence="1 2" key="1">
    <citation type="submission" date="2015-01" db="EMBL/GenBank/DDBJ databases">
        <title>Complete genome of Pseudomonas batumici UCM B-321 producer of the batumin antibiotic with strong antistaphilococcal and potential anticancer activity.</title>
        <authorList>
            <person name="Klochko V.V."/>
            <person name="Zelena L.B."/>
            <person name="Elena K.A."/>
            <person name="Reva O.N."/>
        </authorList>
    </citation>
    <scope>NUCLEOTIDE SEQUENCE [LARGE SCALE GENOMIC DNA]</scope>
    <source>
        <strain evidence="1 2">UCM B-321</strain>
    </source>
</reference>
<organism evidence="1 2">
    <name type="scientific">Pseudomonas batumici</name>
    <dbReference type="NCBI Taxonomy" id="226910"/>
    <lineage>
        <taxon>Bacteria</taxon>
        <taxon>Pseudomonadati</taxon>
        <taxon>Pseudomonadota</taxon>
        <taxon>Gammaproteobacteria</taxon>
        <taxon>Pseudomonadales</taxon>
        <taxon>Pseudomonadaceae</taxon>
        <taxon>Pseudomonas</taxon>
    </lineage>
</organism>
<name>A0A0C2I5Y0_9PSED</name>
<dbReference type="STRING" id="226910.UCMB321_1636"/>
<protein>
    <submittedName>
        <fullName evidence="1">Uncharacterized protein</fullName>
    </submittedName>
</protein>
<proteinExistence type="predicted"/>
<dbReference type="AlphaFoldDB" id="A0A0C2I5Y0"/>